<evidence type="ECO:0000259" key="6">
    <source>
        <dbReference type="Pfam" id="PF22441"/>
    </source>
</evidence>
<accession>A0A7I8VLF2</accession>
<evidence type="ECO:0000256" key="3">
    <source>
        <dbReference type="ARBA" id="ARBA00022692"/>
    </source>
</evidence>
<dbReference type="EMBL" id="CAJFCJ010000006">
    <property type="protein sequence ID" value="CAD5116269.1"/>
    <property type="molecule type" value="Genomic_DNA"/>
</dbReference>
<keyword evidence="5" id="KW-0472">Membrane</keyword>
<dbReference type="InterPro" id="IPR036282">
    <property type="entry name" value="Glutathione-S-Trfase_C_sf"/>
</dbReference>
<dbReference type="Gene3D" id="1.20.1050.10">
    <property type="match status" value="1"/>
</dbReference>
<keyword evidence="3" id="KW-0812">Transmembrane</keyword>
<dbReference type="SUPFAM" id="SSF52833">
    <property type="entry name" value="Thioredoxin-like"/>
    <property type="match status" value="1"/>
</dbReference>
<comment type="similarity">
    <text evidence="2">Belongs to the chloride channel CLIC family.</text>
</comment>
<comment type="caution">
    <text evidence="7">The sequence shown here is derived from an EMBL/GenBank/DDBJ whole genome shotgun (WGS) entry which is preliminary data.</text>
</comment>
<evidence type="ECO:0000256" key="4">
    <source>
        <dbReference type="ARBA" id="ARBA00022989"/>
    </source>
</evidence>
<evidence type="ECO:0000256" key="5">
    <source>
        <dbReference type="ARBA" id="ARBA00023136"/>
    </source>
</evidence>
<reference evidence="7 8" key="1">
    <citation type="submission" date="2020-08" db="EMBL/GenBank/DDBJ databases">
        <authorList>
            <person name="Hejnol A."/>
        </authorList>
    </citation>
    <scope>NUCLEOTIDE SEQUENCE [LARGE SCALE GENOMIC DNA]</scope>
</reference>
<feature type="domain" description="CLIC N-terminal" evidence="6">
    <location>
        <begin position="28"/>
        <end position="105"/>
    </location>
</feature>
<dbReference type="OrthoDB" id="1935530at2759"/>
<comment type="subcellular location">
    <subcellularLocation>
        <location evidence="1">Membrane</location>
        <topology evidence="1">Single-pass membrane protein</topology>
    </subcellularLocation>
</comment>
<dbReference type="GO" id="GO:0005737">
    <property type="term" value="C:cytoplasm"/>
    <property type="evidence" value="ECO:0007669"/>
    <property type="project" value="TreeGrafter"/>
</dbReference>
<evidence type="ECO:0000313" key="8">
    <source>
        <dbReference type="Proteomes" id="UP000549394"/>
    </source>
</evidence>
<keyword evidence="4" id="KW-1133">Transmembrane helix</keyword>
<dbReference type="SUPFAM" id="SSF47616">
    <property type="entry name" value="GST C-terminal domain-like"/>
    <property type="match status" value="1"/>
</dbReference>
<dbReference type="GO" id="GO:0016324">
    <property type="term" value="C:apical plasma membrane"/>
    <property type="evidence" value="ECO:0007669"/>
    <property type="project" value="TreeGrafter"/>
</dbReference>
<dbReference type="InterPro" id="IPR053823">
    <property type="entry name" value="CLIC_N"/>
</dbReference>
<dbReference type="PANTHER" id="PTHR43920">
    <property type="entry name" value="CHLORIDE INTRACELLULAR CHANNEL, ISOFORM A"/>
    <property type="match status" value="1"/>
</dbReference>
<gene>
    <name evidence="7" type="ORF">DGYR_LOCUS4907</name>
</gene>
<dbReference type="AlphaFoldDB" id="A0A7I8VLF2"/>
<dbReference type="Gene3D" id="3.40.30.10">
    <property type="entry name" value="Glutaredoxin"/>
    <property type="match status" value="1"/>
</dbReference>
<evidence type="ECO:0000256" key="1">
    <source>
        <dbReference type="ARBA" id="ARBA00004167"/>
    </source>
</evidence>
<evidence type="ECO:0000256" key="2">
    <source>
        <dbReference type="ARBA" id="ARBA00007655"/>
    </source>
</evidence>
<protein>
    <submittedName>
        <fullName evidence="7">DgyrCDS5176</fullName>
    </submittedName>
</protein>
<proteinExistence type="inferred from homology"/>
<dbReference type="GO" id="GO:0005254">
    <property type="term" value="F:chloride channel activity"/>
    <property type="evidence" value="ECO:0007669"/>
    <property type="project" value="TreeGrafter"/>
</dbReference>
<name>A0A7I8VLF2_9ANNE</name>
<evidence type="ECO:0000313" key="7">
    <source>
        <dbReference type="EMBL" id="CAD5116269.1"/>
    </source>
</evidence>
<dbReference type="InterPro" id="IPR036249">
    <property type="entry name" value="Thioredoxin-like_sf"/>
</dbReference>
<organism evidence="7 8">
    <name type="scientific">Dimorphilus gyrociliatus</name>
    <dbReference type="NCBI Taxonomy" id="2664684"/>
    <lineage>
        <taxon>Eukaryota</taxon>
        <taxon>Metazoa</taxon>
        <taxon>Spiralia</taxon>
        <taxon>Lophotrochozoa</taxon>
        <taxon>Annelida</taxon>
        <taxon>Polychaeta</taxon>
        <taxon>Polychaeta incertae sedis</taxon>
        <taxon>Dinophilidae</taxon>
        <taxon>Dimorphilus</taxon>
    </lineage>
</organism>
<keyword evidence="8" id="KW-1185">Reference proteome</keyword>
<dbReference type="PANTHER" id="PTHR43920:SF5">
    <property type="entry name" value="CHLORIDE INTRACELLULAR CHANNEL CLIC"/>
    <property type="match status" value="1"/>
</dbReference>
<dbReference type="Proteomes" id="UP000549394">
    <property type="component" value="Unassembled WGS sequence"/>
</dbReference>
<sequence length="258" mass="29812">MSQNKLSKLAASVIYVKEENHLMEVDDQVELFVKAGDDGESYGGCPKSQQIFMVLLIKAEQSSLNVRVTTVNVNKQRAHFGRLPALVHKDQVITDPDEMLDYIDRNWELPDLDIEQTRARHVTLEIFSKFSFFIKQVSHGPDKMIAELYRLNEYLLENEHKYLCSDNLSHLDCLVLPKLQHIRVASKAFKSFEIPDKMKGVWCYLRAAYDNTIFRQTCPSDQQIIAHWASKPELPPLQDNVKLHYACMPPKYSFDVPL</sequence>
<dbReference type="Pfam" id="PF22441">
    <property type="entry name" value="CLIC-like_N"/>
    <property type="match status" value="1"/>
</dbReference>